<proteinExistence type="predicted"/>
<gene>
    <name evidence="3" type="ORF">D917_07887</name>
</gene>
<dbReference type="InterPro" id="IPR037362">
    <property type="entry name" value="CAS_fam"/>
</dbReference>
<keyword evidence="1" id="KW-0597">Phosphoprotein</keyword>
<evidence type="ECO:0000256" key="1">
    <source>
        <dbReference type="ARBA" id="ARBA00022553"/>
    </source>
</evidence>
<feature type="domain" description="CAS family C-terminal" evidence="2">
    <location>
        <begin position="399"/>
        <end position="544"/>
    </location>
</feature>
<evidence type="ECO:0000259" key="2">
    <source>
        <dbReference type="Pfam" id="PF12026"/>
    </source>
</evidence>
<dbReference type="Proteomes" id="UP000243006">
    <property type="component" value="Unassembled WGS sequence"/>
</dbReference>
<dbReference type="Gene3D" id="1.20.120.230">
    <property type="entry name" value="Alpha-catenin/vinculin-like"/>
    <property type="match status" value="1"/>
</dbReference>
<evidence type="ECO:0000313" key="3">
    <source>
        <dbReference type="EMBL" id="OUC46224.1"/>
    </source>
</evidence>
<dbReference type="GO" id="GO:0016477">
    <property type="term" value="P:cell migration"/>
    <property type="evidence" value="ECO:0007669"/>
    <property type="project" value="TreeGrafter"/>
</dbReference>
<dbReference type="InterPro" id="IPR021901">
    <property type="entry name" value="CAS_C"/>
</dbReference>
<organism evidence="3 4">
    <name type="scientific">Trichinella nativa</name>
    <dbReference type="NCBI Taxonomy" id="6335"/>
    <lineage>
        <taxon>Eukaryota</taxon>
        <taxon>Metazoa</taxon>
        <taxon>Ecdysozoa</taxon>
        <taxon>Nematoda</taxon>
        <taxon>Enoplea</taxon>
        <taxon>Dorylaimia</taxon>
        <taxon>Trichinellida</taxon>
        <taxon>Trichinellidae</taxon>
        <taxon>Trichinella</taxon>
    </lineage>
</organism>
<dbReference type="PANTHER" id="PTHR10654">
    <property type="entry name" value="CAS SCAFFOLDING PROTEIN"/>
    <property type="match status" value="1"/>
</dbReference>
<name>A0A1Y3EM58_9BILA</name>
<reference evidence="3 4" key="1">
    <citation type="submission" date="2015-04" db="EMBL/GenBank/DDBJ databases">
        <title>Draft genome of the roundworm Trichinella nativa.</title>
        <authorList>
            <person name="Mitreva M."/>
        </authorList>
    </citation>
    <scope>NUCLEOTIDE SEQUENCE [LARGE SCALE GENOMIC DNA]</scope>
    <source>
        <strain evidence="3 4">ISS45</strain>
    </source>
</reference>
<dbReference type="EMBL" id="LVZM01007472">
    <property type="protein sequence ID" value="OUC46224.1"/>
    <property type="molecule type" value="Genomic_DNA"/>
</dbReference>
<dbReference type="Pfam" id="PF12026">
    <property type="entry name" value="CAS_C"/>
    <property type="match status" value="1"/>
</dbReference>
<evidence type="ECO:0000313" key="4">
    <source>
        <dbReference type="Proteomes" id="UP000243006"/>
    </source>
</evidence>
<dbReference type="GO" id="GO:0005737">
    <property type="term" value="C:cytoplasm"/>
    <property type="evidence" value="ECO:0007669"/>
    <property type="project" value="TreeGrafter"/>
</dbReference>
<protein>
    <recommendedName>
        <fullName evidence="2">CAS family C-terminal domain-containing protein</fullName>
    </recommendedName>
</protein>
<comment type="caution">
    <text evidence="3">The sequence shown here is derived from an EMBL/GenBank/DDBJ whole genome shotgun (WGS) entry which is preliminary data.</text>
</comment>
<dbReference type="GO" id="GO:0005886">
    <property type="term" value="C:plasma membrane"/>
    <property type="evidence" value="ECO:0007669"/>
    <property type="project" value="TreeGrafter"/>
</dbReference>
<dbReference type="GO" id="GO:0007169">
    <property type="term" value="P:cell surface receptor protein tyrosine kinase signaling pathway"/>
    <property type="evidence" value="ECO:0007669"/>
    <property type="project" value="TreeGrafter"/>
</dbReference>
<accession>A0A1Y3EM58</accession>
<dbReference type="CDD" id="cd11564">
    <property type="entry name" value="FAT-like_CAS_C"/>
    <property type="match status" value="1"/>
</dbReference>
<dbReference type="PANTHER" id="PTHR10654:SF18">
    <property type="entry name" value="IP17195P"/>
    <property type="match status" value="1"/>
</dbReference>
<sequence>MYDERAFEFPLYSSVAELITPRRIGDVFVYDQSNFKAVADGNGNGAAHPFDYKKAFLLNEETEDNMGDVDEEDIYDVPTASTVGRKPVIRNVPITLVREPSEAGLSKKSSAEERSTVVYDSPSVVVQRSSLTSGLLGRGVQRPALVEPTFSKTAMAKLFAAGDAYSSDSSSAGFRGTVPVELESQGKDLYDVPTGTRAKADLTKPTMDALPPVDELSSLCLLSSTAPKPAPKQAQSELQQLFDQYKANMATLADSSSLLPFTDAQWSALTKNCRTTLSLLRRLLQLVGEAADPSLQQSVGLMQRLASDMEAPSAMRDADRTYPLMRQFTIVARRVLDQLRMHLNNFNNNNNNNNNKQSRWQNGKIVPITTIANGEEGNANDADGILNNASTASVADDSAYDFVENVSLTNRSHSNGSLDVDDRRLLRFYSSQIDSHIHCLSSAIDDFLAAVENNQPPRSFIGLGKLVILAAHKLVYIGDNIAQCVHSRSVQLIVTEHADRLCDVLRECVASTKLAAQNYPAIPSIQAMISSVVAVSQSAQQLRLFVNSALASR</sequence>
<dbReference type="AlphaFoldDB" id="A0A1Y3EM58"/>